<feature type="chain" id="PRO_5045743451" evidence="1">
    <location>
        <begin position="28"/>
        <end position="335"/>
    </location>
</feature>
<dbReference type="SUPFAM" id="SSF88713">
    <property type="entry name" value="Glycoside hydrolase/deacetylase"/>
    <property type="match status" value="1"/>
</dbReference>
<dbReference type="PROSITE" id="PS51677">
    <property type="entry name" value="NODB"/>
    <property type="match status" value="1"/>
</dbReference>
<sequence length="335" mass="36296">MKWKKLAAAALCAAVVWGLAVSVRAMADYVQAVKAQAAAGVRTYAAPQAAAGGKADALLERIKAAAPQYAEPPVDAVVDRVWHAIPGYNGVELDIERTYAAMRLLPEGAPIRPVLREIEPKVGLDDLGPHPIYRGNPKKRMAALMINVAWGNEHLPSMLETLKAKNVRATFFFDGSWLEKNETLARQIAEGGHELSNHAYSHPDMAKLGRNEQYRQIARTEALLKEKLGVRDNKWFAPPSGSYNATTVRTAAQLGLKTVLWTVDTVDWKSPPPENIVAKIRRDAGPGSLILMHPTASASAALADMIDVLRSKGIEPGTVSRTLSTARVPPVEPAL</sequence>
<reference evidence="3 4" key="1">
    <citation type="submission" date="2021-04" db="EMBL/GenBank/DDBJ databases">
        <authorList>
            <person name="Rakotoarivonina H."/>
        </authorList>
    </citation>
    <scope>NUCLEOTIDE SEQUENCE [LARGE SCALE GENOMIC DNA]</scope>
    <source>
        <strain evidence="3 4">XE</strain>
    </source>
</reference>
<accession>A0ABM8UZW8</accession>
<dbReference type="PANTHER" id="PTHR10587:SF80">
    <property type="entry name" value="CHITOOLIGOSACCHARIDE DEACETYLASE"/>
    <property type="match status" value="1"/>
</dbReference>
<feature type="domain" description="NodB homology" evidence="2">
    <location>
        <begin position="140"/>
        <end position="317"/>
    </location>
</feature>
<proteinExistence type="predicted"/>
<evidence type="ECO:0000256" key="1">
    <source>
        <dbReference type="SAM" id="SignalP"/>
    </source>
</evidence>
<name>A0ABM8UZW8_THEXY</name>
<keyword evidence="4" id="KW-1185">Reference proteome</keyword>
<dbReference type="CDD" id="cd10950">
    <property type="entry name" value="CE4_BsYlxY_like"/>
    <property type="match status" value="1"/>
</dbReference>
<dbReference type="EC" id="3.5.1.-" evidence="3"/>
<dbReference type="GO" id="GO:0016787">
    <property type="term" value="F:hydrolase activity"/>
    <property type="evidence" value="ECO:0007669"/>
    <property type="project" value="UniProtKB-KW"/>
</dbReference>
<dbReference type="PANTHER" id="PTHR10587">
    <property type="entry name" value="GLYCOSYL TRANSFERASE-RELATED"/>
    <property type="match status" value="1"/>
</dbReference>
<protein>
    <submittedName>
        <fullName evidence="3">Deacetylase-like protein ylxY, Carbohydrate Esterase Family 4 protein, probable sporulation protein</fullName>
        <ecNumber evidence="3">3.5.1.-</ecNumber>
    </submittedName>
</protein>
<organism evidence="3 4">
    <name type="scientific">Thermobacillus xylanilyticus</name>
    <dbReference type="NCBI Taxonomy" id="76633"/>
    <lineage>
        <taxon>Bacteria</taxon>
        <taxon>Bacillati</taxon>
        <taxon>Bacillota</taxon>
        <taxon>Bacilli</taxon>
        <taxon>Bacillales</taxon>
        <taxon>Paenibacillaceae</taxon>
        <taxon>Thermobacillus</taxon>
    </lineage>
</organism>
<dbReference type="Proteomes" id="UP000681526">
    <property type="component" value="Unassembled WGS sequence"/>
</dbReference>
<keyword evidence="3" id="KW-0378">Hydrolase</keyword>
<dbReference type="InterPro" id="IPR011330">
    <property type="entry name" value="Glyco_hydro/deAcase_b/a-brl"/>
</dbReference>
<dbReference type="Pfam" id="PF01522">
    <property type="entry name" value="Polysacc_deac_1"/>
    <property type="match status" value="1"/>
</dbReference>
<dbReference type="RefSeq" id="WP_213483207.1">
    <property type="nucleotide sequence ID" value="NZ_CAJRAY010000006.1"/>
</dbReference>
<gene>
    <name evidence="3" type="primary">txxe 442-ylxY</name>
    <name evidence="3" type="ORF">TXXE_01630</name>
</gene>
<dbReference type="EMBL" id="CAJRAY010000006">
    <property type="protein sequence ID" value="CAG5077671.1"/>
    <property type="molecule type" value="Genomic_DNA"/>
</dbReference>
<dbReference type="Gene3D" id="3.20.20.370">
    <property type="entry name" value="Glycoside hydrolase/deacetylase"/>
    <property type="match status" value="1"/>
</dbReference>
<feature type="signal peptide" evidence="1">
    <location>
        <begin position="1"/>
        <end position="27"/>
    </location>
</feature>
<keyword evidence="1" id="KW-0732">Signal</keyword>
<dbReference type="InterPro" id="IPR002509">
    <property type="entry name" value="NODB_dom"/>
</dbReference>
<evidence type="ECO:0000313" key="3">
    <source>
        <dbReference type="EMBL" id="CAG5077671.1"/>
    </source>
</evidence>
<comment type="caution">
    <text evidence="3">The sequence shown here is derived from an EMBL/GenBank/DDBJ whole genome shotgun (WGS) entry which is preliminary data.</text>
</comment>
<dbReference type="InterPro" id="IPR050248">
    <property type="entry name" value="Polysacc_deacetylase_ArnD"/>
</dbReference>
<evidence type="ECO:0000313" key="4">
    <source>
        <dbReference type="Proteomes" id="UP000681526"/>
    </source>
</evidence>
<evidence type="ECO:0000259" key="2">
    <source>
        <dbReference type="PROSITE" id="PS51677"/>
    </source>
</evidence>